<name>A0A507DGR4_9FUNG</name>
<dbReference type="AlphaFoldDB" id="A0A507DGR4"/>
<feature type="signal peptide" evidence="1">
    <location>
        <begin position="1"/>
        <end position="18"/>
    </location>
</feature>
<evidence type="ECO:0000313" key="5">
    <source>
        <dbReference type="Proteomes" id="UP000320475"/>
    </source>
</evidence>
<evidence type="ECO:0000313" key="4">
    <source>
        <dbReference type="Proteomes" id="UP000317494"/>
    </source>
</evidence>
<protein>
    <submittedName>
        <fullName evidence="3">Uncharacterized protein</fullName>
    </submittedName>
</protein>
<dbReference type="VEuPathDB" id="FungiDB:SeMB42_g02151"/>
<comment type="caution">
    <text evidence="3">The sequence shown here is derived from an EMBL/GenBank/DDBJ whole genome shotgun (WGS) entry which is preliminary data.</text>
</comment>
<dbReference type="EMBL" id="QEAN01000063">
    <property type="protein sequence ID" value="TPX50736.1"/>
    <property type="molecule type" value="Genomic_DNA"/>
</dbReference>
<evidence type="ECO:0000313" key="3">
    <source>
        <dbReference type="EMBL" id="TPX50736.1"/>
    </source>
</evidence>
<keyword evidence="4" id="KW-1185">Reference proteome</keyword>
<evidence type="ECO:0000256" key="1">
    <source>
        <dbReference type="SAM" id="SignalP"/>
    </source>
</evidence>
<dbReference type="EMBL" id="QEAM01000348">
    <property type="protein sequence ID" value="TPX40970.1"/>
    <property type="molecule type" value="Genomic_DNA"/>
</dbReference>
<dbReference type="OrthoDB" id="2117826at2759"/>
<reference evidence="4 5" key="1">
    <citation type="journal article" date="2019" name="Sci. Rep.">
        <title>Comparative genomics of chytrid fungi reveal insights into the obligate biotrophic and pathogenic lifestyle of Synchytrium endobioticum.</title>
        <authorList>
            <person name="van de Vossenberg B.T.L.H."/>
            <person name="Warris S."/>
            <person name="Nguyen H.D.T."/>
            <person name="van Gent-Pelzer M.P.E."/>
            <person name="Joly D.L."/>
            <person name="van de Geest H.C."/>
            <person name="Bonants P.J.M."/>
            <person name="Smith D.S."/>
            <person name="Levesque C.A."/>
            <person name="van der Lee T.A.J."/>
        </authorList>
    </citation>
    <scope>NUCLEOTIDE SEQUENCE [LARGE SCALE GENOMIC DNA]</scope>
    <source>
        <strain evidence="2 5">LEV6574</strain>
        <strain evidence="3 4">MB42</strain>
    </source>
</reference>
<proteinExistence type="predicted"/>
<dbReference type="Proteomes" id="UP000320475">
    <property type="component" value="Unassembled WGS sequence"/>
</dbReference>
<gene>
    <name evidence="2" type="ORF">SeLEV6574_g06311</name>
    <name evidence="3" type="ORF">SeMB42_g02151</name>
</gene>
<evidence type="ECO:0000313" key="2">
    <source>
        <dbReference type="EMBL" id="TPX40970.1"/>
    </source>
</evidence>
<keyword evidence="1" id="KW-0732">Signal</keyword>
<sequence length="312" mass="32764">MRGSIAWLVLCVTFHAEARKAGGSIQLDQGIASLNVRAGAQASAVPAVKGAGNAPPPTNVQAVYHKGQLTSGNVNFHVVYVGASAAADTALQQGVSQFLTDMPAIKSFWSVFDQYSQSGPLTGVAGVNTTTWVLPAGTLMDKDVNAYVQTNYIAKGTKFTAADVMIFMLSSEIGFIQNGTIGGQMQTAAGCIDFCGIHLVAGSQGNAVPYAVIPSYQSWPCNAGCYATPSSGNLTTMEATTLVLSHEISEVFTDTYEGTNGGGEGWFVEQKGPYQGMELADICQAYGYSAAVGANKYIMTKIWSNTDNKCMP</sequence>
<dbReference type="Proteomes" id="UP000317494">
    <property type="component" value="Unassembled WGS sequence"/>
</dbReference>
<organism evidence="3 4">
    <name type="scientific">Synchytrium endobioticum</name>
    <dbReference type="NCBI Taxonomy" id="286115"/>
    <lineage>
        <taxon>Eukaryota</taxon>
        <taxon>Fungi</taxon>
        <taxon>Fungi incertae sedis</taxon>
        <taxon>Chytridiomycota</taxon>
        <taxon>Chytridiomycota incertae sedis</taxon>
        <taxon>Chytridiomycetes</taxon>
        <taxon>Synchytriales</taxon>
        <taxon>Synchytriaceae</taxon>
        <taxon>Synchytrium</taxon>
    </lineage>
</organism>
<accession>A0A507DGR4</accession>
<feature type="chain" id="PRO_5036131050" evidence="1">
    <location>
        <begin position="19"/>
        <end position="312"/>
    </location>
</feature>